<comment type="subcellular location">
    <subcellularLocation>
        <location evidence="1">Membrane</location>
        <topology evidence="1">Multi-pass membrane protein</topology>
    </subcellularLocation>
</comment>
<dbReference type="PANTHER" id="PTHR31794:SF2">
    <property type="entry name" value="AUXIN EFFLUX TRANSPORTER FAMILY PROTEIN (EUROFUNG)"/>
    <property type="match status" value="1"/>
</dbReference>
<evidence type="ECO:0000313" key="8">
    <source>
        <dbReference type="Proteomes" id="UP000310158"/>
    </source>
</evidence>
<evidence type="ECO:0000256" key="4">
    <source>
        <dbReference type="ARBA" id="ARBA00023136"/>
    </source>
</evidence>
<dbReference type="GO" id="GO:0016020">
    <property type="term" value="C:membrane"/>
    <property type="evidence" value="ECO:0007669"/>
    <property type="project" value="UniProtKB-SubCell"/>
</dbReference>
<dbReference type="GO" id="GO:0005783">
    <property type="term" value="C:endoplasmic reticulum"/>
    <property type="evidence" value="ECO:0007669"/>
    <property type="project" value="TreeGrafter"/>
</dbReference>
<keyword evidence="8" id="KW-1185">Reference proteome</keyword>
<feature type="transmembrane region" description="Helical" evidence="6">
    <location>
        <begin position="79"/>
        <end position="103"/>
    </location>
</feature>
<feature type="transmembrane region" description="Helical" evidence="6">
    <location>
        <begin position="427"/>
        <end position="450"/>
    </location>
</feature>
<evidence type="ECO:0000256" key="1">
    <source>
        <dbReference type="ARBA" id="ARBA00004141"/>
    </source>
</evidence>
<feature type="region of interest" description="Disordered" evidence="5">
    <location>
        <begin position="243"/>
        <end position="275"/>
    </location>
</feature>
<name>A0A4S4LJM9_9AGAM</name>
<dbReference type="GO" id="GO:0055085">
    <property type="term" value="P:transmembrane transport"/>
    <property type="evidence" value="ECO:0007669"/>
    <property type="project" value="InterPro"/>
</dbReference>
<feature type="transmembrane region" description="Helical" evidence="6">
    <location>
        <begin position="500"/>
        <end position="522"/>
    </location>
</feature>
<evidence type="ECO:0000256" key="3">
    <source>
        <dbReference type="ARBA" id="ARBA00022989"/>
    </source>
</evidence>
<gene>
    <name evidence="7" type="ORF">EW146_g7772</name>
</gene>
<evidence type="ECO:0000256" key="5">
    <source>
        <dbReference type="SAM" id="MobiDB-lite"/>
    </source>
</evidence>
<dbReference type="Pfam" id="PF03547">
    <property type="entry name" value="Mem_trans"/>
    <property type="match status" value="1"/>
</dbReference>
<comment type="caution">
    <text evidence="7">The sequence shown here is derived from an EMBL/GenBank/DDBJ whole genome shotgun (WGS) entry which is preliminary data.</text>
</comment>
<feature type="compositionally biased region" description="Polar residues" evidence="5">
    <location>
        <begin position="243"/>
        <end position="258"/>
    </location>
</feature>
<proteinExistence type="predicted"/>
<organism evidence="7 8">
    <name type="scientific">Bondarzewia mesenterica</name>
    <dbReference type="NCBI Taxonomy" id="1095465"/>
    <lineage>
        <taxon>Eukaryota</taxon>
        <taxon>Fungi</taxon>
        <taxon>Dikarya</taxon>
        <taxon>Basidiomycota</taxon>
        <taxon>Agaricomycotina</taxon>
        <taxon>Agaricomycetes</taxon>
        <taxon>Russulales</taxon>
        <taxon>Bondarzewiaceae</taxon>
        <taxon>Bondarzewia</taxon>
    </lineage>
</organism>
<accession>A0A4S4LJM9</accession>
<evidence type="ECO:0008006" key="9">
    <source>
        <dbReference type="Google" id="ProtNLM"/>
    </source>
</evidence>
<feature type="transmembrane region" description="Helical" evidence="6">
    <location>
        <begin position="56"/>
        <end position="73"/>
    </location>
</feature>
<feature type="transmembrane region" description="Helical" evidence="6">
    <location>
        <begin position="462"/>
        <end position="480"/>
    </location>
</feature>
<keyword evidence="3 6" id="KW-1133">Transmembrane helix</keyword>
<evidence type="ECO:0000313" key="7">
    <source>
        <dbReference type="EMBL" id="THH12276.1"/>
    </source>
</evidence>
<feature type="region of interest" description="Disordered" evidence="5">
    <location>
        <begin position="184"/>
        <end position="211"/>
    </location>
</feature>
<feature type="compositionally biased region" description="Polar residues" evidence="5">
    <location>
        <begin position="187"/>
        <end position="201"/>
    </location>
</feature>
<protein>
    <recommendedName>
        <fullName evidence="9">Auxin efflux carrier</fullName>
    </recommendedName>
</protein>
<feature type="transmembrane region" description="Helical" evidence="6">
    <location>
        <begin position="155"/>
        <end position="173"/>
    </location>
</feature>
<feature type="compositionally biased region" description="Acidic residues" evidence="5">
    <location>
        <begin position="264"/>
        <end position="275"/>
    </location>
</feature>
<feature type="transmembrane region" description="Helical" evidence="6">
    <location>
        <begin position="12"/>
        <end position="35"/>
    </location>
</feature>
<evidence type="ECO:0000256" key="6">
    <source>
        <dbReference type="SAM" id="Phobius"/>
    </source>
</evidence>
<dbReference type="EMBL" id="SGPL01000475">
    <property type="protein sequence ID" value="THH12276.1"/>
    <property type="molecule type" value="Genomic_DNA"/>
</dbReference>
<reference evidence="7 8" key="1">
    <citation type="submission" date="2019-02" db="EMBL/GenBank/DDBJ databases">
        <title>Genome sequencing of the rare red list fungi Bondarzewia mesenterica.</title>
        <authorList>
            <person name="Buettner E."/>
            <person name="Kellner H."/>
        </authorList>
    </citation>
    <scope>NUCLEOTIDE SEQUENCE [LARGE SCALE GENOMIC DNA]</scope>
    <source>
        <strain evidence="7 8">DSM 108281</strain>
    </source>
</reference>
<sequence length="524" mass="58065">MVSSVETSTPIWPLLKTVFSSILEVFLICLAGFVLARKGILDKGTQKQINHINISLFTPCLLFSKVAFFLSPAKLKELWIIPLFFCAVTATSMVVAWFLGWMFRLKHSQRNFAMAASMFMNSNSLPIALLQSLVVAVPGLQWGDDDNTDAMVGRALTYLIMCSTLGMVVRWSYGVRLLSEADPESIPDSQANQETSSSLLSNEDPPSIMDEPISASEQNEYLNHQPLIPDIAIHAPENQHTMFYSFPNTPTHSQPRLPSSSEDFTSDESDADTEDEFPNPLLYLPTESASSWRHTFLRRVKYRVTSAFRKANDFMTAPLWASLLSLIVALIPPLQHTLEVHMKPVKSALSQAGNCSIPLTLIVLGAYFHRPASPSSTLSRSRWHRVRSQTSLVDSVREMFSLKGDQEDTERGELPSKKVGEGEGKTVFVAIMARMLITPALFLPLMVVGALWDLPTVFEDPVFVLSLVLLCSSPPALTLAQITQAASGDAFERLISRTIFWSYCVVTPPATIAYSVLAMIIAKL</sequence>
<dbReference type="InterPro" id="IPR004776">
    <property type="entry name" value="Mem_transp_PIN-like"/>
</dbReference>
<keyword evidence="2 6" id="KW-0812">Transmembrane</keyword>
<dbReference type="Proteomes" id="UP000310158">
    <property type="component" value="Unassembled WGS sequence"/>
</dbReference>
<dbReference type="AlphaFoldDB" id="A0A4S4LJM9"/>
<keyword evidence="4 6" id="KW-0472">Membrane</keyword>
<evidence type="ECO:0000256" key="2">
    <source>
        <dbReference type="ARBA" id="ARBA00022692"/>
    </source>
</evidence>
<feature type="transmembrane region" description="Helical" evidence="6">
    <location>
        <begin position="124"/>
        <end position="143"/>
    </location>
</feature>
<dbReference type="PANTHER" id="PTHR31794">
    <property type="entry name" value="AUXIN EFFLUX TRANSPORTER FAMILY PROTEIN (EUROFUNG)"/>
    <property type="match status" value="1"/>
</dbReference>
<dbReference type="OrthoDB" id="2499604at2759"/>